<keyword evidence="3" id="KW-1185">Reference proteome</keyword>
<evidence type="ECO:0000313" key="3">
    <source>
        <dbReference type="Proteomes" id="UP001500393"/>
    </source>
</evidence>
<dbReference type="Proteomes" id="UP001500393">
    <property type="component" value="Unassembled WGS sequence"/>
</dbReference>
<dbReference type="InterPro" id="IPR000073">
    <property type="entry name" value="AB_hydrolase_1"/>
</dbReference>
<dbReference type="PRINTS" id="PR00412">
    <property type="entry name" value="EPOXHYDRLASE"/>
</dbReference>
<dbReference type="SUPFAM" id="SSF53474">
    <property type="entry name" value="alpha/beta-Hydrolases"/>
    <property type="match status" value="1"/>
</dbReference>
<dbReference type="InterPro" id="IPR029058">
    <property type="entry name" value="AB_hydrolase_fold"/>
</dbReference>
<proteinExistence type="predicted"/>
<dbReference type="Gene3D" id="3.40.50.1820">
    <property type="entry name" value="alpha/beta hydrolase"/>
    <property type="match status" value="1"/>
</dbReference>
<organism evidence="2 3">
    <name type="scientific">Kribbella sancticallisti</name>
    <dbReference type="NCBI Taxonomy" id="460087"/>
    <lineage>
        <taxon>Bacteria</taxon>
        <taxon>Bacillati</taxon>
        <taxon>Actinomycetota</taxon>
        <taxon>Actinomycetes</taxon>
        <taxon>Propionibacteriales</taxon>
        <taxon>Kribbellaceae</taxon>
        <taxon>Kribbella</taxon>
    </lineage>
</organism>
<dbReference type="RefSeq" id="WP_344212617.1">
    <property type="nucleotide sequence ID" value="NZ_BAAAOS010000018.1"/>
</dbReference>
<gene>
    <name evidence="2" type="ORF">GCM10009789_22240</name>
</gene>
<dbReference type="PANTHER" id="PTHR43194:SF2">
    <property type="entry name" value="PEROXISOMAL MEMBRANE PROTEIN LPX1"/>
    <property type="match status" value="1"/>
</dbReference>
<sequence length="290" mass="33036">MATRPAWVNDELFPFESRFADVAGARVHYIDEGDGPVFLGLHGNPTWSFLYRHIVQGLQDRFRCIALDYPGFGLSTAPAGYGYTVSEHARLVEAFVEQLDLRDITLMVQDWGGPIGFWVAGRHPDRFRAFVIGNTWAWPIGDRATKTFSRTLGSAFVGGLLVERADVFTNVFLRGGIRRRKLSLDERFMYRRPHPTRESRVPVHVMPREILAAREFLAEVEQGLARVAGKPALVVWGDKDPGFRTPHRLRWERTFPNHRTEILQGASHYIQEDAPDEIVAAIRDWWPGEG</sequence>
<comment type="caution">
    <text evidence="2">The sequence shown here is derived from an EMBL/GenBank/DDBJ whole genome shotgun (WGS) entry which is preliminary data.</text>
</comment>
<dbReference type="InterPro" id="IPR000639">
    <property type="entry name" value="Epox_hydrolase-like"/>
</dbReference>
<evidence type="ECO:0000259" key="1">
    <source>
        <dbReference type="Pfam" id="PF00561"/>
    </source>
</evidence>
<name>A0ABP4NYX5_9ACTN</name>
<dbReference type="InterPro" id="IPR050228">
    <property type="entry name" value="Carboxylesterase_BioH"/>
</dbReference>
<dbReference type="EMBL" id="BAAAOS010000018">
    <property type="protein sequence ID" value="GAA1568384.1"/>
    <property type="molecule type" value="Genomic_DNA"/>
</dbReference>
<dbReference type="Pfam" id="PF00561">
    <property type="entry name" value="Abhydrolase_1"/>
    <property type="match status" value="1"/>
</dbReference>
<accession>A0ABP4NYX5</accession>
<feature type="domain" description="AB hydrolase-1" evidence="1">
    <location>
        <begin position="36"/>
        <end position="275"/>
    </location>
</feature>
<reference evidence="3" key="1">
    <citation type="journal article" date="2019" name="Int. J. Syst. Evol. Microbiol.">
        <title>The Global Catalogue of Microorganisms (GCM) 10K type strain sequencing project: providing services to taxonomists for standard genome sequencing and annotation.</title>
        <authorList>
            <consortium name="The Broad Institute Genomics Platform"/>
            <consortium name="The Broad Institute Genome Sequencing Center for Infectious Disease"/>
            <person name="Wu L."/>
            <person name="Ma J."/>
        </authorList>
    </citation>
    <scope>NUCLEOTIDE SEQUENCE [LARGE SCALE GENOMIC DNA]</scope>
    <source>
        <strain evidence="3">JCM 14969</strain>
    </source>
</reference>
<protein>
    <submittedName>
        <fullName evidence="2">Haloalkane dehalogenase</fullName>
    </submittedName>
</protein>
<evidence type="ECO:0000313" key="2">
    <source>
        <dbReference type="EMBL" id="GAA1568384.1"/>
    </source>
</evidence>
<dbReference type="PANTHER" id="PTHR43194">
    <property type="entry name" value="HYDROLASE ALPHA/BETA FOLD FAMILY"/>
    <property type="match status" value="1"/>
</dbReference>